<dbReference type="AlphaFoldDB" id="A0A183DXE1"/>
<evidence type="ECO:0000313" key="6">
    <source>
        <dbReference type="EMBL" id="VDN22193.1"/>
    </source>
</evidence>
<dbReference type="GO" id="GO:0018812">
    <property type="term" value="F:3-hydroxyacyl-CoA dehydratase activity"/>
    <property type="evidence" value="ECO:0007669"/>
    <property type="project" value="UniProtKB-ARBA"/>
</dbReference>
<dbReference type="WBParaSite" id="GPUH_0001339701-mRNA-1">
    <property type="protein sequence ID" value="GPUH_0001339701-mRNA-1"/>
    <property type="gene ID" value="GPUH_0001339701"/>
</dbReference>
<keyword evidence="4" id="KW-0456">Lyase</keyword>
<evidence type="ECO:0000256" key="1">
    <source>
        <dbReference type="ARBA" id="ARBA00004275"/>
    </source>
</evidence>
<comment type="subcellular location">
    <subcellularLocation>
        <location evidence="1">Peroxisome</location>
    </subcellularLocation>
</comment>
<dbReference type="GO" id="GO:0003857">
    <property type="term" value="F:(3S)-3-hydroxyacyl-CoA dehydrogenase (NAD+) activity"/>
    <property type="evidence" value="ECO:0007669"/>
    <property type="project" value="TreeGrafter"/>
</dbReference>
<dbReference type="InterPro" id="IPR002539">
    <property type="entry name" value="MaoC-like_dom"/>
</dbReference>
<gene>
    <name evidence="6" type="ORF">GPUH_LOCUS13382</name>
</gene>
<evidence type="ECO:0000256" key="2">
    <source>
        <dbReference type="ARBA" id="ARBA00006484"/>
    </source>
</evidence>
<dbReference type="GO" id="GO:0006635">
    <property type="term" value="P:fatty acid beta-oxidation"/>
    <property type="evidence" value="ECO:0007669"/>
    <property type="project" value="TreeGrafter"/>
</dbReference>
<keyword evidence="7" id="KW-1185">Reference proteome</keyword>
<dbReference type="PANTHER" id="PTHR13078">
    <property type="entry name" value="PEROXISOMAL MULTIFUNCTIONAL ENZYME TYPE 2-RELATED"/>
    <property type="match status" value="1"/>
</dbReference>
<organism evidence="8">
    <name type="scientific">Gongylonema pulchrum</name>
    <dbReference type="NCBI Taxonomy" id="637853"/>
    <lineage>
        <taxon>Eukaryota</taxon>
        <taxon>Metazoa</taxon>
        <taxon>Ecdysozoa</taxon>
        <taxon>Nematoda</taxon>
        <taxon>Chromadorea</taxon>
        <taxon>Rhabditida</taxon>
        <taxon>Spirurina</taxon>
        <taxon>Spiruromorpha</taxon>
        <taxon>Spiruroidea</taxon>
        <taxon>Gongylonematidae</taxon>
        <taxon>Gongylonema</taxon>
    </lineage>
</organism>
<dbReference type="EMBL" id="UYRT01080168">
    <property type="protein sequence ID" value="VDN22193.1"/>
    <property type="molecule type" value="Genomic_DNA"/>
</dbReference>
<dbReference type="InterPro" id="IPR029069">
    <property type="entry name" value="HotDog_dom_sf"/>
</dbReference>
<dbReference type="GO" id="GO:0044594">
    <property type="term" value="F:17-beta-hydroxysteroid dehydrogenase (NAD+) activity"/>
    <property type="evidence" value="ECO:0007669"/>
    <property type="project" value="TreeGrafter"/>
</dbReference>
<evidence type="ECO:0000313" key="8">
    <source>
        <dbReference type="WBParaSite" id="GPUH_0001339701-mRNA-1"/>
    </source>
</evidence>
<protein>
    <submittedName>
        <fullName evidence="8">MaoC-like domain-containing protein</fullName>
    </submittedName>
</protein>
<dbReference type="CDD" id="cd03448">
    <property type="entry name" value="HDE_HSD"/>
    <property type="match status" value="1"/>
</dbReference>
<sequence>VTYDEHTGNKLAKQQINLFQLGSGGFGGSKNSENSEINIYEIQPVPRRNPDFTLEQKTDESQAALYRLAGYDPNPLHIDPEFASGFGFEKPILHGLCTLGFCARHVLKAYANDSSEYFKAIKVRFTSPVMPGQTLRTEMWKEGARVHFQAKVKETDKLVISNAYVDLHEVPENVVSKVKETDKLVISNAYVDLHEVPENVVSKVSD</sequence>
<evidence type="ECO:0000256" key="4">
    <source>
        <dbReference type="ARBA" id="ARBA00023239"/>
    </source>
</evidence>
<dbReference type="OrthoDB" id="3592703at2759"/>
<evidence type="ECO:0000313" key="7">
    <source>
        <dbReference type="Proteomes" id="UP000271098"/>
    </source>
</evidence>
<dbReference type="Gene3D" id="3.10.129.10">
    <property type="entry name" value="Hotdog Thioesterase"/>
    <property type="match status" value="1"/>
</dbReference>
<dbReference type="SUPFAM" id="SSF54637">
    <property type="entry name" value="Thioesterase/thiol ester dehydrase-isomerase"/>
    <property type="match status" value="1"/>
</dbReference>
<proteinExistence type="inferred from homology"/>
<keyword evidence="3" id="KW-0576">Peroxisome</keyword>
<reference evidence="8" key="1">
    <citation type="submission" date="2016-06" db="UniProtKB">
        <authorList>
            <consortium name="WormBaseParasite"/>
        </authorList>
    </citation>
    <scope>IDENTIFICATION</scope>
</reference>
<accession>A0A183DXE1</accession>
<reference evidence="6 7" key="2">
    <citation type="submission" date="2018-11" db="EMBL/GenBank/DDBJ databases">
        <authorList>
            <consortium name="Pathogen Informatics"/>
        </authorList>
    </citation>
    <scope>NUCLEOTIDE SEQUENCE [LARGE SCALE GENOMIC DNA]</scope>
</reference>
<dbReference type="FunFam" id="3.10.129.10:FF:000013">
    <property type="entry name" value="Peroxisomal multifunctional enzyme type 2"/>
    <property type="match status" value="1"/>
</dbReference>
<dbReference type="Proteomes" id="UP000271098">
    <property type="component" value="Unassembled WGS sequence"/>
</dbReference>
<evidence type="ECO:0000256" key="3">
    <source>
        <dbReference type="ARBA" id="ARBA00023140"/>
    </source>
</evidence>
<dbReference type="PANTHER" id="PTHR13078:SF56">
    <property type="entry name" value="PEROXISOMAL MULTIFUNCTIONAL ENZYME TYPE 2"/>
    <property type="match status" value="1"/>
</dbReference>
<feature type="domain" description="MaoC-like" evidence="5">
    <location>
        <begin position="43"/>
        <end position="162"/>
    </location>
</feature>
<evidence type="ECO:0000259" key="5">
    <source>
        <dbReference type="Pfam" id="PF01575"/>
    </source>
</evidence>
<name>A0A183DXE1_9BILA</name>
<comment type="similarity">
    <text evidence="2">Belongs to the short-chain dehydrogenases/reductases (SDR) family.</text>
</comment>
<dbReference type="Pfam" id="PF01575">
    <property type="entry name" value="MaoC_dehydratas"/>
    <property type="match status" value="1"/>
</dbReference>
<dbReference type="GO" id="GO:0005777">
    <property type="term" value="C:peroxisome"/>
    <property type="evidence" value="ECO:0007669"/>
    <property type="project" value="UniProtKB-SubCell"/>
</dbReference>